<feature type="region of interest" description="Disordered" evidence="1">
    <location>
        <begin position="562"/>
        <end position="637"/>
    </location>
</feature>
<dbReference type="PANTHER" id="PTHR12984:SF6">
    <property type="entry name" value="SCY1-LIKE PROTEIN 2"/>
    <property type="match status" value="1"/>
</dbReference>
<feature type="compositionally biased region" description="Polar residues" evidence="1">
    <location>
        <begin position="625"/>
        <end position="637"/>
    </location>
</feature>
<protein>
    <submittedName>
        <fullName evidence="2">Uncharacterized protein</fullName>
    </submittedName>
</protein>
<gene>
    <name evidence="2" type="ORF">BDK51DRAFT_25765</name>
</gene>
<evidence type="ECO:0000256" key="1">
    <source>
        <dbReference type="SAM" id="MobiDB-lite"/>
    </source>
</evidence>
<dbReference type="InterPro" id="IPR051177">
    <property type="entry name" value="CIK-Related_Protein"/>
</dbReference>
<keyword evidence="3" id="KW-1185">Reference proteome</keyword>
<dbReference type="EMBL" id="KZ997056">
    <property type="protein sequence ID" value="RKO87940.1"/>
    <property type="molecule type" value="Genomic_DNA"/>
</dbReference>
<dbReference type="InterPro" id="IPR016024">
    <property type="entry name" value="ARM-type_fold"/>
</dbReference>
<name>A0A4P9WAP3_9FUNG</name>
<feature type="compositionally biased region" description="Pro residues" evidence="1">
    <location>
        <begin position="359"/>
        <end position="382"/>
    </location>
</feature>
<organism evidence="2 3">
    <name type="scientific">Blyttiomyces helicus</name>
    <dbReference type="NCBI Taxonomy" id="388810"/>
    <lineage>
        <taxon>Eukaryota</taxon>
        <taxon>Fungi</taxon>
        <taxon>Fungi incertae sedis</taxon>
        <taxon>Chytridiomycota</taxon>
        <taxon>Chytridiomycota incertae sedis</taxon>
        <taxon>Chytridiomycetes</taxon>
        <taxon>Chytridiomycetes incertae sedis</taxon>
        <taxon>Blyttiomyces</taxon>
    </lineage>
</organism>
<evidence type="ECO:0000313" key="2">
    <source>
        <dbReference type="EMBL" id="RKO87940.1"/>
    </source>
</evidence>
<dbReference type="SUPFAM" id="SSF48371">
    <property type="entry name" value="ARM repeat"/>
    <property type="match status" value="1"/>
</dbReference>
<evidence type="ECO:0000313" key="3">
    <source>
        <dbReference type="Proteomes" id="UP000269721"/>
    </source>
</evidence>
<dbReference type="OrthoDB" id="79687at2759"/>
<feature type="compositionally biased region" description="Pro residues" evidence="1">
    <location>
        <begin position="562"/>
        <end position="586"/>
    </location>
</feature>
<reference evidence="3" key="1">
    <citation type="journal article" date="2018" name="Nat. Microbiol.">
        <title>Leveraging single-cell genomics to expand the fungal tree of life.</title>
        <authorList>
            <person name="Ahrendt S.R."/>
            <person name="Quandt C.A."/>
            <person name="Ciobanu D."/>
            <person name="Clum A."/>
            <person name="Salamov A."/>
            <person name="Andreopoulos B."/>
            <person name="Cheng J.F."/>
            <person name="Woyke T."/>
            <person name="Pelin A."/>
            <person name="Henrissat B."/>
            <person name="Reynolds N.K."/>
            <person name="Benny G.L."/>
            <person name="Smith M.E."/>
            <person name="James T.Y."/>
            <person name="Grigoriev I.V."/>
        </authorList>
    </citation>
    <scope>NUCLEOTIDE SEQUENCE [LARGE SCALE GENOMIC DNA]</scope>
</reference>
<dbReference type="Proteomes" id="UP000269721">
    <property type="component" value="Unassembled WGS sequence"/>
</dbReference>
<dbReference type="Gene3D" id="1.25.10.10">
    <property type="entry name" value="Leucine-rich Repeat Variant"/>
    <property type="match status" value="1"/>
</dbReference>
<accession>A0A4P9WAP3</accession>
<sequence>MLAKVPSGRLSLSELPGHPHFNNILISTIKYLDSFPEKTQMQKAQFLKGLVRVLPQFSDRLLHRKILPALLQNLKDHVMSPFLLPPIFWISERMGDADFVAKVLPSLKPVFRMTDPPQAIILMVSRVDLLLKKCGSGDLFKQDVMPLIYGALEISVPQVQEQALKAVPLVLERLDFTAMKSVLFPKIHTLCLSSTILSVKVSSLIAIHSLVKVLDKFTLVEKVIPLLKANKVREPGIIVAILAVYESLAKVLEKEILAAEILPELWKLCLDPVLNPKQFKRFMSVINDLSKKIEEQHLKHLEEMTHMEAPASKPGSDSIQDFAKLINNAPAGSTALDDPDNPFLSQTPPPQSRPAVAATPPPMPARPPATEPPRLQPIPGPSAPSSLPPAGQMRFGITAAPTLPASSSSSSTGGFATDWGGGAGAGSAAAGYRGGAQTGMGMSMGQGIGRGGGQVMGMGQKMGVQGGAGTSSLGMMGMGAPQNGFGQVNGGFGQTQGPSNGFANFGAMQQQQQPAANAAPPGFSGFGTALVPTAATGMPAPNGQEAGVVICCAGAVAAPPPPPPLLPRAPLRAPRPPPLPPQPPPRPRPRPRPRAGVLMSNRGGKSHRVENGVMVQARVPRGSPTGDTSQSRLSSQP</sequence>
<proteinExistence type="predicted"/>
<dbReference type="PANTHER" id="PTHR12984">
    <property type="entry name" value="SCY1-RELATED S/T PROTEIN KINASE-LIKE"/>
    <property type="match status" value="1"/>
</dbReference>
<dbReference type="AlphaFoldDB" id="A0A4P9WAP3"/>
<feature type="region of interest" description="Disordered" evidence="1">
    <location>
        <begin position="330"/>
        <end position="389"/>
    </location>
</feature>
<dbReference type="InterPro" id="IPR011989">
    <property type="entry name" value="ARM-like"/>
</dbReference>